<dbReference type="InterPro" id="IPR050678">
    <property type="entry name" value="DNA_Partitioning_ATPase"/>
</dbReference>
<dbReference type="PANTHER" id="PTHR13696:SF98">
    <property type="entry name" value="PLASMID PARTITION PROTEIN A"/>
    <property type="match status" value="1"/>
</dbReference>
<dbReference type="AlphaFoldDB" id="A0A7K4HNA7"/>
<protein>
    <submittedName>
        <fullName evidence="2">AAA family ATPase</fullName>
    </submittedName>
</protein>
<dbReference type="InterPro" id="IPR025669">
    <property type="entry name" value="AAA_dom"/>
</dbReference>
<gene>
    <name evidence="2" type="ORF">HWN36_03455</name>
</gene>
<dbReference type="EMBL" id="JABXWR010000001">
    <property type="protein sequence ID" value="NVO66390.1"/>
    <property type="molecule type" value="Genomic_DNA"/>
</dbReference>
<keyword evidence="3" id="KW-1185">Reference proteome</keyword>
<dbReference type="InterPro" id="IPR027417">
    <property type="entry name" value="P-loop_NTPase"/>
</dbReference>
<dbReference type="PANTHER" id="PTHR13696">
    <property type="entry name" value="P-LOOP CONTAINING NUCLEOSIDE TRIPHOSPHATE HYDROLASE"/>
    <property type="match status" value="1"/>
</dbReference>
<dbReference type="SUPFAM" id="SSF52540">
    <property type="entry name" value="P-loop containing nucleoside triphosphate hydrolases"/>
    <property type="match status" value="1"/>
</dbReference>
<evidence type="ECO:0000259" key="1">
    <source>
        <dbReference type="Pfam" id="PF13614"/>
    </source>
</evidence>
<comment type="caution">
    <text evidence="2">The sequence shown here is derived from an EMBL/GenBank/DDBJ whole genome shotgun (WGS) entry which is preliminary data.</text>
</comment>
<dbReference type="CDD" id="cd02042">
    <property type="entry name" value="ParAB_family"/>
    <property type="match status" value="1"/>
</dbReference>
<feature type="domain" description="AAA" evidence="1">
    <location>
        <begin position="2"/>
        <end position="176"/>
    </location>
</feature>
<accession>A0A7K4HNA7</accession>
<reference evidence="2 3" key="1">
    <citation type="submission" date="2020-06" db="EMBL/GenBank/DDBJ databases">
        <title>Methanofollis fontis sp. nov., a methanogen isolated from marine sediments near a cold seep at Four-Way Closure Ridge offshore southwestern Taiwan.</title>
        <authorList>
            <person name="Chen S.-C."/>
            <person name="Teng N.-H."/>
            <person name="Lin Y.-S."/>
            <person name="Lai M.-C."/>
            <person name="Chen H.-H."/>
            <person name="Wang C.-C."/>
        </authorList>
    </citation>
    <scope>NUCLEOTIDE SEQUENCE [LARGE SCALE GENOMIC DNA]</scope>
    <source>
        <strain evidence="2 3">DSM 2702</strain>
    </source>
</reference>
<proteinExistence type="predicted"/>
<name>A0A7K4HNA7_9EURY</name>
<organism evidence="2 3">
    <name type="scientific">Methanofollis tationis</name>
    <dbReference type="NCBI Taxonomy" id="81417"/>
    <lineage>
        <taxon>Archaea</taxon>
        <taxon>Methanobacteriati</taxon>
        <taxon>Methanobacteriota</taxon>
        <taxon>Stenosarchaea group</taxon>
        <taxon>Methanomicrobia</taxon>
        <taxon>Methanomicrobiales</taxon>
        <taxon>Methanomicrobiaceae</taxon>
        <taxon>Methanofollis</taxon>
    </lineage>
</organism>
<dbReference type="Proteomes" id="UP000570823">
    <property type="component" value="Unassembled WGS sequence"/>
</dbReference>
<dbReference type="Pfam" id="PF13614">
    <property type="entry name" value="AAA_31"/>
    <property type="match status" value="1"/>
</dbReference>
<evidence type="ECO:0000313" key="3">
    <source>
        <dbReference type="Proteomes" id="UP000570823"/>
    </source>
</evidence>
<sequence length="275" mass="29663">MTRIAFAHHKGGTGKTSSCLNIAGYLQKSGERVLVVDCDPQANATSGLGVSPTGLETSIYDLFMSRFEGFPEVSIRDLVVRTASGIDLVPSTLDLVGAEPYLYQSEGRATVLRDALDEISPEYDVVLIDTPPSMGQFVINGLVAADHTIVNLDQGIFALEGIETMNAIFQDIRENVGGDVRAEIAIMSQESPVQGQRAGLIDAILGLLSQREKRIEPEAIDERLSASFMMVETVPFSAEVPAAQRKGLPISHYAPDCPAGQAYRKIASTVGHWKK</sequence>
<dbReference type="PRINTS" id="PR00091">
    <property type="entry name" value="NITROGNASEII"/>
</dbReference>
<evidence type="ECO:0000313" key="2">
    <source>
        <dbReference type="EMBL" id="NVO66390.1"/>
    </source>
</evidence>
<dbReference type="Gene3D" id="3.40.50.300">
    <property type="entry name" value="P-loop containing nucleotide triphosphate hydrolases"/>
    <property type="match status" value="1"/>
</dbReference>